<keyword evidence="1 2" id="KW-0238">DNA-binding</keyword>
<keyword evidence="5" id="KW-1185">Reference proteome</keyword>
<evidence type="ECO:0000256" key="2">
    <source>
        <dbReference type="PROSITE-ProRule" id="PRU00335"/>
    </source>
</evidence>
<dbReference type="InterPro" id="IPR009057">
    <property type="entry name" value="Homeodomain-like_sf"/>
</dbReference>
<proteinExistence type="predicted"/>
<dbReference type="Proteomes" id="UP000586095">
    <property type="component" value="Unassembled WGS sequence"/>
</dbReference>
<dbReference type="RefSeq" id="WP_185985987.1">
    <property type="nucleotide sequence ID" value="NZ_BAAALZ010000003.1"/>
</dbReference>
<dbReference type="PRINTS" id="PR00455">
    <property type="entry name" value="HTHTETR"/>
</dbReference>
<dbReference type="PANTHER" id="PTHR30055:SF237">
    <property type="entry name" value="TRANSCRIPTIONAL REPRESSOR MCE3R"/>
    <property type="match status" value="1"/>
</dbReference>
<dbReference type="AlphaFoldDB" id="A0A852QW00"/>
<protein>
    <submittedName>
        <fullName evidence="4">AcrR family transcriptional regulator</fullName>
    </submittedName>
</protein>
<dbReference type="InterPro" id="IPR050109">
    <property type="entry name" value="HTH-type_TetR-like_transc_reg"/>
</dbReference>
<dbReference type="GO" id="GO:0003700">
    <property type="term" value="F:DNA-binding transcription factor activity"/>
    <property type="evidence" value="ECO:0007669"/>
    <property type="project" value="TreeGrafter"/>
</dbReference>
<evidence type="ECO:0000313" key="4">
    <source>
        <dbReference type="EMBL" id="NYD25521.1"/>
    </source>
</evidence>
<sequence>MAFSRHGYHPVSMQDIADSVGISAPALYRHFPNKYALFAQTAVAVVNRLLDATEEVAGIPVSSPEEAKTVAARLIDDVCSVDIETRATAGIYRWAGLYLEKSDRIKFSSGFGLLGQRLYDIHKVYRPDVDDTERMYLVAGALTALASITRHDTIVARPRLRELLQASAWSLLDLSLDALREQPAAGVPAADAADNASPTVPPAASRREQLIDASVRLFAAHGYNAVTVEQIAGEVALTPSGIYRHFDGKPALLMAAFDRASEWLIETARGAEATGTTPVERLRALTKSYVELSFRDANLMRMYFAEQANLLDGDRRRLRKMQQEHLSIWVKCLREVYPDLNDREAAVKLYTVFVLIGDQLAMVPAFDDAAAARLIAFANAILLPVSAAGPADEVTAAVPLAPAS</sequence>
<dbReference type="PROSITE" id="PS50977">
    <property type="entry name" value="HTH_TETR_2"/>
    <property type="match status" value="2"/>
</dbReference>
<evidence type="ECO:0000313" key="5">
    <source>
        <dbReference type="Proteomes" id="UP000586095"/>
    </source>
</evidence>
<reference evidence="4 5" key="1">
    <citation type="submission" date="2020-07" db="EMBL/GenBank/DDBJ databases">
        <title>Sequencing the genomes of 1000 actinobacteria strains.</title>
        <authorList>
            <person name="Klenk H.-P."/>
        </authorList>
    </citation>
    <scope>NUCLEOTIDE SEQUENCE [LARGE SCALE GENOMIC DNA]</scope>
    <source>
        <strain evidence="4 5">DSM 17380</strain>
    </source>
</reference>
<dbReference type="PROSITE" id="PS01081">
    <property type="entry name" value="HTH_TETR_1"/>
    <property type="match status" value="1"/>
</dbReference>
<dbReference type="InterPro" id="IPR001647">
    <property type="entry name" value="HTH_TetR"/>
</dbReference>
<dbReference type="GO" id="GO:0000976">
    <property type="term" value="F:transcription cis-regulatory region binding"/>
    <property type="evidence" value="ECO:0007669"/>
    <property type="project" value="TreeGrafter"/>
</dbReference>
<feature type="domain" description="HTH tetR-type" evidence="3">
    <location>
        <begin position="1"/>
        <end position="49"/>
    </location>
</feature>
<feature type="DNA-binding region" description="H-T-H motif" evidence="2">
    <location>
        <begin position="12"/>
        <end position="31"/>
    </location>
</feature>
<dbReference type="Pfam" id="PF17932">
    <property type="entry name" value="TetR_C_24"/>
    <property type="match status" value="1"/>
</dbReference>
<gene>
    <name evidence="4" type="ORF">BJ960_000324</name>
</gene>
<accession>A0A852QW00</accession>
<name>A0A852QW00_9MICO</name>
<dbReference type="Gene3D" id="1.10.357.10">
    <property type="entry name" value="Tetracycline Repressor, domain 2"/>
    <property type="match status" value="2"/>
</dbReference>
<organism evidence="4 5">
    <name type="scientific">Leucobacter aridicollis</name>
    <dbReference type="NCBI Taxonomy" id="283878"/>
    <lineage>
        <taxon>Bacteria</taxon>
        <taxon>Bacillati</taxon>
        <taxon>Actinomycetota</taxon>
        <taxon>Actinomycetes</taxon>
        <taxon>Micrococcales</taxon>
        <taxon>Microbacteriaceae</taxon>
        <taxon>Leucobacter</taxon>
    </lineage>
</organism>
<evidence type="ECO:0000256" key="1">
    <source>
        <dbReference type="ARBA" id="ARBA00023125"/>
    </source>
</evidence>
<dbReference type="Pfam" id="PF00440">
    <property type="entry name" value="TetR_N"/>
    <property type="match status" value="2"/>
</dbReference>
<feature type="DNA-binding region" description="H-T-H motif" evidence="2">
    <location>
        <begin position="227"/>
        <end position="246"/>
    </location>
</feature>
<dbReference type="EMBL" id="JACCBD010000001">
    <property type="protein sequence ID" value="NYD25521.1"/>
    <property type="molecule type" value="Genomic_DNA"/>
</dbReference>
<dbReference type="InterPro" id="IPR041490">
    <property type="entry name" value="KstR2_TetR_C"/>
</dbReference>
<dbReference type="SUPFAM" id="SSF46689">
    <property type="entry name" value="Homeodomain-like"/>
    <property type="match status" value="2"/>
</dbReference>
<dbReference type="InterPro" id="IPR023772">
    <property type="entry name" value="DNA-bd_HTH_TetR-type_CS"/>
</dbReference>
<comment type="caution">
    <text evidence="4">The sequence shown here is derived from an EMBL/GenBank/DDBJ whole genome shotgun (WGS) entry which is preliminary data.</text>
</comment>
<evidence type="ECO:0000259" key="3">
    <source>
        <dbReference type="PROSITE" id="PS50977"/>
    </source>
</evidence>
<dbReference type="PANTHER" id="PTHR30055">
    <property type="entry name" value="HTH-TYPE TRANSCRIPTIONAL REGULATOR RUTR"/>
    <property type="match status" value="1"/>
</dbReference>
<feature type="domain" description="HTH tetR-type" evidence="3">
    <location>
        <begin position="204"/>
        <end position="264"/>
    </location>
</feature>
<dbReference type="Gene3D" id="1.10.10.60">
    <property type="entry name" value="Homeodomain-like"/>
    <property type="match status" value="2"/>
</dbReference>